<dbReference type="RefSeq" id="WP_179847413.1">
    <property type="nucleotide sequence ID" value="NZ_JACCBA010000001.1"/>
</dbReference>
<dbReference type="InterPro" id="IPR043917">
    <property type="entry name" value="DUF5753"/>
</dbReference>
<gene>
    <name evidence="2" type="ORF">BJY14_006929</name>
</gene>
<keyword evidence="3" id="KW-1185">Reference proteome</keyword>
<organism evidence="2 3">
    <name type="scientific">Actinomadura luteofluorescens</name>
    <dbReference type="NCBI Taxonomy" id="46163"/>
    <lineage>
        <taxon>Bacteria</taxon>
        <taxon>Bacillati</taxon>
        <taxon>Actinomycetota</taxon>
        <taxon>Actinomycetes</taxon>
        <taxon>Streptosporangiales</taxon>
        <taxon>Thermomonosporaceae</taxon>
        <taxon>Actinomadura</taxon>
    </lineage>
</organism>
<dbReference type="Pfam" id="PF19054">
    <property type="entry name" value="DUF5753"/>
    <property type="match status" value="1"/>
</dbReference>
<sequence length="303" mass="34063">MVATLSSLDLSPWSVAKVYRVMDWNSGNTPEVDVSVRESIDPASSLWAWLAFDLWFHRTRRNLSLAQTAQIVRVARGTVSNWEAGRLRPSDAYMATLDQAWDTGGHFQRLLYYARSGHDPNWFAQYIQYESAAKVLKIYHGKTIPVPVQTPEYAKALLLSGGQARHSDREVEARRKRQEILTRRDPPYIWILLDQDVLERPVGTLEIMEAQLAYLLQVAELPHVSVRCILRAAGAHPGLDGAFQILDLGGRQISYAGAQLAGRLIEAGDEVATLAIHFDQLGALALSRDDSRELIEKVRESYL</sequence>
<evidence type="ECO:0000259" key="1">
    <source>
        <dbReference type="PROSITE" id="PS50943"/>
    </source>
</evidence>
<evidence type="ECO:0000313" key="3">
    <source>
        <dbReference type="Proteomes" id="UP000529783"/>
    </source>
</evidence>
<dbReference type="EMBL" id="JACCBA010000001">
    <property type="protein sequence ID" value="NYD50946.1"/>
    <property type="molecule type" value="Genomic_DNA"/>
</dbReference>
<dbReference type="Proteomes" id="UP000529783">
    <property type="component" value="Unassembled WGS sequence"/>
</dbReference>
<evidence type="ECO:0000313" key="2">
    <source>
        <dbReference type="EMBL" id="NYD50946.1"/>
    </source>
</evidence>
<feature type="domain" description="HTH cro/C1-type" evidence="1">
    <location>
        <begin position="54"/>
        <end position="90"/>
    </location>
</feature>
<protein>
    <submittedName>
        <fullName evidence="2">Transcriptional regulator with XRE-family HTH domain</fullName>
    </submittedName>
</protein>
<reference evidence="2 3" key="1">
    <citation type="submission" date="2020-07" db="EMBL/GenBank/DDBJ databases">
        <title>Sequencing the genomes of 1000 actinobacteria strains.</title>
        <authorList>
            <person name="Klenk H.-P."/>
        </authorList>
    </citation>
    <scope>NUCLEOTIDE SEQUENCE [LARGE SCALE GENOMIC DNA]</scope>
    <source>
        <strain evidence="2 3">DSM 40398</strain>
    </source>
</reference>
<dbReference type="PROSITE" id="PS50943">
    <property type="entry name" value="HTH_CROC1"/>
    <property type="match status" value="1"/>
</dbReference>
<dbReference type="SUPFAM" id="SSF47413">
    <property type="entry name" value="lambda repressor-like DNA-binding domains"/>
    <property type="match status" value="1"/>
</dbReference>
<comment type="caution">
    <text evidence="2">The sequence shown here is derived from an EMBL/GenBank/DDBJ whole genome shotgun (WGS) entry which is preliminary data.</text>
</comment>
<dbReference type="InterPro" id="IPR010982">
    <property type="entry name" value="Lambda_DNA-bd_dom_sf"/>
</dbReference>
<dbReference type="GO" id="GO:0003677">
    <property type="term" value="F:DNA binding"/>
    <property type="evidence" value="ECO:0007669"/>
    <property type="project" value="InterPro"/>
</dbReference>
<dbReference type="InterPro" id="IPR001387">
    <property type="entry name" value="Cro/C1-type_HTH"/>
</dbReference>
<name>A0A7Y9JJJ5_9ACTN</name>
<dbReference type="CDD" id="cd00093">
    <property type="entry name" value="HTH_XRE"/>
    <property type="match status" value="1"/>
</dbReference>
<accession>A0A7Y9JJJ5</accession>
<proteinExistence type="predicted"/>
<dbReference type="AlphaFoldDB" id="A0A7Y9JJJ5"/>
<dbReference type="Gene3D" id="1.10.260.40">
    <property type="entry name" value="lambda repressor-like DNA-binding domains"/>
    <property type="match status" value="1"/>
</dbReference>